<sequence>GSPGKSGRQLQPGGASYVSRNESREVQSCHCCMPASKKHDQEHEELPRGDTSCRPNSIQQLNPPATRGSLGIDLAASVDVTLINSTIRKIPTGVTGPVYSVTSALGAFLHPNIFRRAPRRGAKGFGYLFKNGLGHCTSRRKKYTRNSTFGSMLCRNGSSERNKNRQWACICRNTSFSVLTKVGSQTRNWNSPCVNWTGHCRESP</sequence>
<feature type="region of interest" description="Disordered" evidence="1">
    <location>
        <begin position="36"/>
        <end position="57"/>
    </location>
</feature>
<reference evidence="2" key="2">
    <citation type="submission" date="2025-09" db="UniProtKB">
        <authorList>
            <consortium name="Ensembl"/>
        </authorList>
    </citation>
    <scope>IDENTIFICATION</scope>
</reference>
<reference evidence="2" key="1">
    <citation type="submission" date="2025-08" db="UniProtKB">
        <authorList>
            <consortium name="Ensembl"/>
        </authorList>
    </citation>
    <scope>IDENTIFICATION</scope>
</reference>
<dbReference type="Proteomes" id="UP000694410">
    <property type="component" value="Unplaced"/>
</dbReference>
<proteinExistence type="predicted"/>
<evidence type="ECO:0000313" key="3">
    <source>
        <dbReference type="Proteomes" id="UP000694410"/>
    </source>
</evidence>
<organism evidence="2 3">
    <name type="scientific">Cyanistes caeruleus</name>
    <name type="common">Eurasian blue tit</name>
    <name type="synonym">Parus caeruleus</name>
    <dbReference type="NCBI Taxonomy" id="156563"/>
    <lineage>
        <taxon>Eukaryota</taxon>
        <taxon>Metazoa</taxon>
        <taxon>Chordata</taxon>
        <taxon>Craniata</taxon>
        <taxon>Vertebrata</taxon>
        <taxon>Euteleostomi</taxon>
        <taxon>Archelosauria</taxon>
        <taxon>Archosauria</taxon>
        <taxon>Dinosauria</taxon>
        <taxon>Saurischia</taxon>
        <taxon>Theropoda</taxon>
        <taxon>Coelurosauria</taxon>
        <taxon>Aves</taxon>
        <taxon>Neognathae</taxon>
        <taxon>Neoaves</taxon>
        <taxon>Telluraves</taxon>
        <taxon>Australaves</taxon>
        <taxon>Passeriformes</taxon>
        <taxon>Paridae</taxon>
        <taxon>Cyanistes</taxon>
    </lineage>
</organism>
<feature type="region of interest" description="Disordered" evidence="1">
    <location>
        <begin position="1"/>
        <end position="23"/>
    </location>
</feature>
<dbReference type="AlphaFoldDB" id="A0A8C0UA36"/>
<dbReference type="Ensembl" id="ENSCCET00000008972.1">
    <property type="protein sequence ID" value="ENSCCEP00000005425.1"/>
    <property type="gene ID" value="ENSCCEG00000005979.1"/>
</dbReference>
<evidence type="ECO:0000256" key="1">
    <source>
        <dbReference type="SAM" id="MobiDB-lite"/>
    </source>
</evidence>
<keyword evidence="3" id="KW-1185">Reference proteome</keyword>
<protein>
    <submittedName>
        <fullName evidence="2">Uncharacterized protein</fullName>
    </submittedName>
</protein>
<feature type="compositionally biased region" description="Basic and acidic residues" evidence="1">
    <location>
        <begin position="37"/>
        <end position="48"/>
    </location>
</feature>
<name>A0A8C0UA36_CYACU</name>
<accession>A0A8C0UA36</accession>
<evidence type="ECO:0000313" key="2">
    <source>
        <dbReference type="Ensembl" id="ENSCCEP00000005425.1"/>
    </source>
</evidence>